<keyword evidence="11" id="KW-1208">Phospholipid metabolism</keyword>
<feature type="transmembrane region" description="Helical" evidence="14">
    <location>
        <begin position="358"/>
        <end position="377"/>
    </location>
</feature>
<feature type="compositionally biased region" description="Basic and acidic residues" evidence="13">
    <location>
        <begin position="110"/>
        <end position="121"/>
    </location>
</feature>
<feature type="compositionally biased region" description="Low complexity" evidence="13">
    <location>
        <begin position="27"/>
        <end position="41"/>
    </location>
</feature>
<feature type="region of interest" description="Disordered" evidence="13">
    <location>
        <begin position="513"/>
        <end position="541"/>
    </location>
</feature>
<feature type="transmembrane region" description="Helical" evidence="14">
    <location>
        <begin position="271"/>
        <end position="297"/>
    </location>
</feature>
<keyword evidence="6 14" id="KW-0812">Transmembrane</keyword>
<proteinExistence type="inferred from homology"/>
<dbReference type="GO" id="GO:0016746">
    <property type="term" value="F:acyltransferase activity"/>
    <property type="evidence" value="ECO:0007669"/>
    <property type="project" value="UniProtKB-KW"/>
</dbReference>
<reference evidence="15" key="1">
    <citation type="submission" date="2021-01" db="EMBL/GenBank/DDBJ databases">
        <authorList>
            <person name="Corre E."/>
            <person name="Pelletier E."/>
            <person name="Niang G."/>
            <person name="Scheremetjew M."/>
            <person name="Finn R."/>
            <person name="Kale V."/>
            <person name="Holt S."/>
            <person name="Cochrane G."/>
            <person name="Meng A."/>
            <person name="Brown T."/>
            <person name="Cohen L."/>
        </authorList>
    </citation>
    <scope>NUCLEOTIDE SEQUENCE</scope>
    <source>
        <strain evidence="15">10249 10 AB</strain>
    </source>
</reference>
<evidence type="ECO:0000256" key="12">
    <source>
        <dbReference type="ARBA" id="ARBA00023315"/>
    </source>
</evidence>
<evidence type="ECO:0000256" key="14">
    <source>
        <dbReference type="SAM" id="Phobius"/>
    </source>
</evidence>
<dbReference type="GO" id="GO:0016020">
    <property type="term" value="C:membrane"/>
    <property type="evidence" value="ECO:0007669"/>
    <property type="project" value="UniProtKB-SubCell"/>
</dbReference>
<feature type="compositionally biased region" description="Polar residues" evidence="13">
    <location>
        <begin position="1"/>
        <end position="15"/>
    </location>
</feature>
<organism evidence="15">
    <name type="scientific">Pseudo-nitzschia australis</name>
    <dbReference type="NCBI Taxonomy" id="44445"/>
    <lineage>
        <taxon>Eukaryota</taxon>
        <taxon>Sar</taxon>
        <taxon>Stramenopiles</taxon>
        <taxon>Ochrophyta</taxon>
        <taxon>Bacillariophyta</taxon>
        <taxon>Bacillariophyceae</taxon>
        <taxon>Bacillariophycidae</taxon>
        <taxon>Bacillariales</taxon>
        <taxon>Bacillariaceae</taxon>
        <taxon>Pseudo-nitzschia</taxon>
    </lineage>
</organism>
<dbReference type="Pfam" id="PF10998">
    <property type="entry name" value="DUF2838"/>
    <property type="match status" value="1"/>
</dbReference>
<evidence type="ECO:0000256" key="5">
    <source>
        <dbReference type="ARBA" id="ARBA00022679"/>
    </source>
</evidence>
<dbReference type="AlphaFoldDB" id="A0A7S4AAJ5"/>
<evidence type="ECO:0000313" key="15">
    <source>
        <dbReference type="EMBL" id="CAE0708898.1"/>
    </source>
</evidence>
<evidence type="ECO:0000256" key="9">
    <source>
        <dbReference type="ARBA" id="ARBA00023136"/>
    </source>
</evidence>
<evidence type="ECO:0000256" key="7">
    <source>
        <dbReference type="ARBA" id="ARBA00022989"/>
    </source>
</evidence>
<comment type="subcellular location">
    <subcellularLocation>
        <location evidence="1">Membrane</location>
        <topology evidence="1">Multi-pass membrane protein</topology>
    </subcellularLocation>
</comment>
<evidence type="ECO:0000256" key="1">
    <source>
        <dbReference type="ARBA" id="ARBA00004141"/>
    </source>
</evidence>
<evidence type="ECO:0000256" key="13">
    <source>
        <dbReference type="SAM" id="MobiDB-lite"/>
    </source>
</evidence>
<feature type="compositionally biased region" description="Acidic residues" evidence="13">
    <location>
        <begin position="100"/>
        <end position="109"/>
    </location>
</feature>
<keyword evidence="9 14" id="KW-0472">Membrane</keyword>
<keyword evidence="8" id="KW-0443">Lipid metabolism</keyword>
<feature type="transmembrane region" description="Helical" evidence="14">
    <location>
        <begin position="436"/>
        <end position="459"/>
    </location>
</feature>
<feature type="region of interest" description="Disordered" evidence="13">
    <location>
        <begin position="99"/>
        <end position="122"/>
    </location>
</feature>
<evidence type="ECO:0000256" key="3">
    <source>
        <dbReference type="ARBA" id="ARBA00019082"/>
    </source>
</evidence>
<keyword evidence="12" id="KW-0012">Acyltransferase</keyword>
<name>A0A7S4AAJ5_9STRA</name>
<sequence>MKEDQYTPQNNPGSTNKEEPSSPLLPPSVASSTRSARRSSFSASLRLLRDDIAAVDSSNENNANANDDGDDDFVFTDQIHKYKELEQLNATLTEIGLMDSVDDDNEDNNDDGKEDAKRKESAPLVTASSSIKTIPGTRSYRRQSKIDAYNHGQKESFLAVLDRVDQIQDTTRNDKGLNEWNFTFGLVNCLFIAYVHGSYPEHFWILYAIETIFWMSYKLKGMYHAKPLCEVLYYFDFCWVMNTLCAALIVTGIVSDGFSTDYISVELRKKLFLACFGIFCGPIFMAAMVLPFVAFLFHDVNTMANLIIHLMPSMVMYNYRWHAADISAAYPAIYPHLPEFTADFNNDTDTGRISRITIMVYFAWFVPYTLWMLLVGLKLPVVPKADEKKPPPKYDTVFHSTWNGALCEVAGTMVWKRSKKRSRDCSERNDYEVRDFMLYMVGHAVGSCGIGIIILGDILCYRGGRMVHGTMLWLATIICAKRGADRYAYYVTKMYGQKLRKAFREEMEQEQKLQELSHGVDNNGAKYGSIEEENEGSTIED</sequence>
<dbReference type="InterPro" id="IPR021261">
    <property type="entry name" value="GPCAT"/>
</dbReference>
<dbReference type="GO" id="GO:0006656">
    <property type="term" value="P:phosphatidylcholine biosynthetic process"/>
    <property type="evidence" value="ECO:0007669"/>
    <property type="project" value="TreeGrafter"/>
</dbReference>
<feature type="compositionally biased region" description="Acidic residues" evidence="13">
    <location>
        <begin position="530"/>
        <end position="541"/>
    </location>
</feature>
<keyword evidence="5" id="KW-0808">Transferase</keyword>
<evidence type="ECO:0000256" key="11">
    <source>
        <dbReference type="ARBA" id="ARBA00023264"/>
    </source>
</evidence>
<evidence type="ECO:0000256" key="8">
    <source>
        <dbReference type="ARBA" id="ARBA00023098"/>
    </source>
</evidence>
<evidence type="ECO:0000256" key="10">
    <source>
        <dbReference type="ARBA" id="ARBA00023209"/>
    </source>
</evidence>
<keyword evidence="4" id="KW-0444">Lipid biosynthesis</keyword>
<feature type="transmembrane region" description="Helical" evidence="14">
    <location>
        <begin position="180"/>
        <end position="197"/>
    </location>
</feature>
<evidence type="ECO:0000256" key="6">
    <source>
        <dbReference type="ARBA" id="ARBA00022692"/>
    </source>
</evidence>
<dbReference type="PANTHER" id="PTHR31201">
    <property type="entry name" value="OS01G0585100 PROTEIN"/>
    <property type="match status" value="1"/>
</dbReference>
<feature type="transmembrane region" description="Helical" evidence="14">
    <location>
        <begin position="231"/>
        <end position="251"/>
    </location>
</feature>
<gene>
    <name evidence="15" type="ORF">PAUS00366_LOCUS1618</name>
</gene>
<keyword evidence="7 14" id="KW-1133">Transmembrane helix</keyword>
<protein>
    <recommendedName>
        <fullName evidence="3">Glycerophosphocholine acyltransferase 1</fullName>
    </recommendedName>
</protein>
<dbReference type="PANTHER" id="PTHR31201:SF1">
    <property type="entry name" value="GLYCEROPHOSPHOCHOLINE ACYLTRANSFERASE 1"/>
    <property type="match status" value="1"/>
</dbReference>
<accession>A0A7S4AAJ5</accession>
<evidence type="ECO:0000256" key="2">
    <source>
        <dbReference type="ARBA" id="ARBA00006675"/>
    </source>
</evidence>
<dbReference type="EMBL" id="HBIX01002189">
    <property type="protein sequence ID" value="CAE0708898.1"/>
    <property type="molecule type" value="Transcribed_RNA"/>
</dbReference>
<comment type="similarity">
    <text evidence="2">Belongs to the GPC1 family.</text>
</comment>
<evidence type="ECO:0000256" key="4">
    <source>
        <dbReference type="ARBA" id="ARBA00022516"/>
    </source>
</evidence>
<keyword evidence="10" id="KW-0594">Phospholipid biosynthesis</keyword>
<feature type="region of interest" description="Disordered" evidence="13">
    <location>
        <begin position="1"/>
        <end position="41"/>
    </location>
</feature>
<feature type="transmembrane region" description="Helical" evidence="14">
    <location>
        <begin position="203"/>
        <end position="219"/>
    </location>
</feature>